<dbReference type="EMBL" id="JACNJN010000101">
    <property type="protein sequence ID" value="MBC8335298.1"/>
    <property type="molecule type" value="Genomic_DNA"/>
</dbReference>
<evidence type="ECO:0000256" key="5">
    <source>
        <dbReference type="ARBA" id="ARBA00022963"/>
    </source>
</evidence>
<dbReference type="PROSITE" id="PS51257">
    <property type="entry name" value="PROKAR_LIPOPROTEIN"/>
    <property type="match status" value="1"/>
</dbReference>
<dbReference type="Gene3D" id="3.30.870.10">
    <property type="entry name" value="Endonuclease Chain A"/>
    <property type="match status" value="2"/>
</dbReference>
<keyword evidence="5" id="KW-0442">Lipid degradation</keyword>
<evidence type="ECO:0000256" key="6">
    <source>
        <dbReference type="ARBA" id="ARBA00023098"/>
    </source>
</evidence>
<feature type="region of interest" description="Disordered" evidence="7">
    <location>
        <begin position="364"/>
        <end position="384"/>
    </location>
</feature>
<name>A0A8J6NLB2_9CHLR</name>
<accession>A0A8J6NLB2</accession>
<dbReference type="InterPro" id="IPR001736">
    <property type="entry name" value="PLipase_D/transphosphatidylase"/>
</dbReference>
<dbReference type="Pfam" id="PF13091">
    <property type="entry name" value="PLDc_2"/>
    <property type="match status" value="2"/>
</dbReference>
<dbReference type="PANTHER" id="PTHR43856">
    <property type="entry name" value="CARDIOLIPIN HYDROLASE"/>
    <property type="match status" value="1"/>
</dbReference>
<comment type="similarity">
    <text evidence="2">Belongs to the phospholipase D family.</text>
</comment>
<comment type="caution">
    <text evidence="10">The sequence shown here is derived from an EMBL/GenBank/DDBJ whole genome shotgun (WGS) entry which is preliminary data.</text>
</comment>
<sequence>MRIKALAILLFFIVLAACEPNPAEIPPTETPVILRGNLKEIPLDVGYGVDGGWFELYFTDPSHPEADSLRGGPDRQLAAAIDDARLSVDLAVYSFSLWSIRDALIDAHHRGVQVRIVMESDNRDRDVPQDLIEAGIPIIGDRREGLMHDKFVIIDRSELWVGSMNFTIGGGYEDNNNLLRIHSVKLAENYQKEFDEMYVDDHFGPDTVSDTPNPSIKVEGTTIETYFSPDDGVADVIIDLLDEAEESIYFMAFSFTSDDISDAIQRRAQGGVIVAGVFDESQTRSNQGGEYDSLLQAGLNVRQDNIDGLMHHKVFIIDQRIVITGSYNFSRSAEERNDENILVIHNIAIAREFLMEFERVSGEEIPTLREPSTDPESTPTPAGYEKNLRVVPFGAIWC</sequence>
<organism evidence="10 11">
    <name type="scientific">Candidatus Desulfolinea nitratireducens</name>
    <dbReference type="NCBI Taxonomy" id="2841698"/>
    <lineage>
        <taxon>Bacteria</taxon>
        <taxon>Bacillati</taxon>
        <taxon>Chloroflexota</taxon>
        <taxon>Anaerolineae</taxon>
        <taxon>Anaerolineales</taxon>
        <taxon>Anaerolineales incertae sedis</taxon>
        <taxon>Candidatus Desulfolinea</taxon>
    </lineage>
</organism>
<dbReference type="Proteomes" id="UP000614469">
    <property type="component" value="Unassembled WGS sequence"/>
</dbReference>
<evidence type="ECO:0000313" key="11">
    <source>
        <dbReference type="Proteomes" id="UP000614469"/>
    </source>
</evidence>
<dbReference type="SMART" id="SM00155">
    <property type="entry name" value="PLDc"/>
    <property type="match status" value="2"/>
</dbReference>
<reference evidence="10 11" key="1">
    <citation type="submission" date="2020-08" db="EMBL/GenBank/DDBJ databases">
        <title>Bridging the membrane lipid divide: bacteria of the FCB group superphylum have the potential to synthesize archaeal ether lipids.</title>
        <authorList>
            <person name="Villanueva L."/>
            <person name="Von Meijenfeldt F.A.B."/>
            <person name="Westbye A.B."/>
            <person name="Yadav S."/>
            <person name="Hopmans E.C."/>
            <person name="Dutilh B.E."/>
            <person name="Sinninghe Damste J.S."/>
        </authorList>
    </citation>
    <scope>NUCLEOTIDE SEQUENCE [LARGE SCALE GENOMIC DNA]</scope>
    <source>
        <strain evidence="10">NIOZ-UU36</strain>
    </source>
</reference>
<evidence type="ECO:0000256" key="7">
    <source>
        <dbReference type="SAM" id="MobiDB-lite"/>
    </source>
</evidence>
<dbReference type="InterPro" id="IPR025202">
    <property type="entry name" value="PLD-like_dom"/>
</dbReference>
<keyword evidence="4" id="KW-0378">Hydrolase</keyword>
<dbReference type="GO" id="GO:0004630">
    <property type="term" value="F:phospholipase D activity"/>
    <property type="evidence" value="ECO:0007669"/>
    <property type="project" value="UniProtKB-EC"/>
</dbReference>
<protein>
    <recommendedName>
        <fullName evidence="3">phospholipase D</fullName>
        <ecNumber evidence="3">3.1.4.4</ecNumber>
    </recommendedName>
</protein>
<feature type="domain" description="PLD phosphodiesterase" evidence="9">
    <location>
        <begin position="306"/>
        <end position="333"/>
    </location>
</feature>
<keyword evidence="8" id="KW-0732">Signal</keyword>
<feature type="chain" id="PRO_5035319727" description="phospholipase D" evidence="8">
    <location>
        <begin position="17"/>
        <end position="398"/>
    </location>
</feature>
<dbReference type="PANTHER" id="PTHR43856:SF1">
    <property type="entry name" value="MITOCHONDRIAL CARDIOLIPIN HYDROLASE"/>
    <property type="match status" value="1"/>
</dbReference>
<dbReference type="AlphaFoldDB" id="A0A8J6NLB2"/>
<evidence type="ECO:0000313" key="10">
    <source>
        <dbReference type="EMBL" id="MBC8335298.1"/>
    </source>
</evidence>
<comment type="catalytic activity">
    <reaction evidence="1">
        <text>a 1,2-diacyl-sn-glycero-3-phosphocholine + H2O = a 1,2-diacyl-sn-glycero-3-phosphate + choline + H(+)</text>
        <dbReference type="Rhea" id="RHEA:14445"/>
        <dbReference type="ChEBI" id="CHEBI:15354"/>
        <dbReference type="ChEBI" id="CHEBI:15377"/>
        <dbReference type="ChEBI" id="CHEBI:15378"/>
        <dbReference type="ChEBI" id="CHEBI:57643"/>
        <dbReference type="ChEBI" id="CHEBI:58608"/>
        <dbReference type="EC" id="3.1.4.4"/>
    </reaction>
</comment>
<dbReference type="GO" id="GO:0016042">
    <property type="term" value="P:lipid catabolic process"/>
    <property type="evidence" value="ECO:0007669"/>
    <property type="project" value="UniProtKB-KW"/>
</dbReference>
<evidence type="ECO:0000259" key="9">
    <source>
        <dbReference type="PROSITE" id="PS50035"/>
    </source>
</evidence>
<evidence type="ECO:0000256" key="3">
    <source>
        <dbReference type="ARBA" id="ARBA00012027"/>
    </source>
</evidence>
<evidence type="ECO:0000256" key="2">
    <source>
        <dbReference type="ARBA" id="ARBA00008664"/>
    </source>
</evidence>
<proteinExistence type="inferred from homology"/>
<dbReference type="PROSITE" id="PS50035">
    <property type="entry name" value="PLD"/>
    <property type="match status" value="2"/>
</dbReference>
<evidence type="ECO:0000256" key="1">
    <source>
        <dbReference type="ARBA" id="ARBA00000798"/>
    </source>
</evidence>
<feature type="signal peptide" evidence="8">
    <location>
        <begin position="1"/>
        <end position="16"/>
    </location>
</feature>
<dbReference type="InterPro" id="IPR051406">
    <property type="entry name" value="PLD_domain"/>
</dbReference>
<evidence type="ECO:0000256" key="4">
    <source>
        <dbReference type="ARBA" id="ARBA00022801"/>
    </source>
</evidence>
<feature type="domain" description="PLD phosphodiesterase" evidence="9">
    <location>
        <begin position="143"/>
        <end position="170"/>
    </location>
</feature>
<gene>
    <name evidence="10" type="ORF">H8E29_08545</name>
</gene>
<keyword evidence="6" id="KW-0443">Lipid metabolism</keyword>
<dbReference type="SUPFAM" id="SSF56024">
    <property type="entry name" value="Phospholipase D/nuclease"/>
    <property type="match status" value="2"/>
</dbReference>
<dbReference type="GO" id="GO:0006793">
    <property type="term" value="P:phosphorus metabolic process"/>
    <property type="evidence" value="ECO:0007669"/>
    <property type="project" value="UniProtKB-ARBA"/>
</dbReference>
<evidence type="ECO:0000256" key="8">
    <source>
        <dbReference type="SAM" id="SignalP"/>
    </source>
</evidence>
<dbReference type="EC" id="3.1.4.4" evidence="3"/>
<dbReference type="GO" id="GO:0016891">
    <property type="term" value="F:RNA endonuclease activity producing 5'-phosphomonoesters, hydrolytic mechanism"/>
    <property type="evidence" value="ECO:0007669"/>
    <property type="project" value="TreeGrafter"/>
</dbReference>